<dbReference type="InterPro" id="IPR037175">
    <property type="entry name" value="KFase_sf"/>
</dbReference>
<dbReference type="SUPFAM" id="SSF102198">
    <property type="entry name" value="Putative cyclase"/>
    <property type="match status" value="1"/>
</dbReference>
<accession>A0ABY5U0X6</accession>
<dbReference type="PANTHER" id="PTHR31118:SF12">
    <property type="entry name" value="CYCLASE-LIKE PROTEIN 2"/>
    <property type="match status" value="1"/>
</dbReference>
<sequence>MSKLIDLSVLVENSPSEPMKVAVKRLDHKRGARHFCRQAAWNNKLPLTKRIAQFFRYMKGSRKIKPSDFPDQEFLTMDVVTIPTHMGTHVDAPIHYGSKCEGKPAKSIDEIPLEWFYAPGVRLDLRFKGPGELITVADIQHALKEANHVIQPYDIVLLWTGTDRLWGKREYFTHAPGMSREATQWLADQGVKVMGIDSYGFDRPFGVMLEEFWRTKNPEVLWPAHFYGREREYIQIERLTNLDQLPPSGFHVACFPLRVKGLDASWVRAVGIVNE</sequence>
<gene>
    <name evidence="1" type="ORF">NYR52_14540</name>
</gene>
<proteinExistence type="predicted"/>
<dbReference type="RefSeq" id="WP_132221323.1">
    <property type="nucleotide sequence ID" value="NZ_CP103866.1"/>
</dbReference>
<dbReference type="PANTHER" id="PTHR31118">
    <property type="entry name" value="CYCLASE-LIKE PROTEIN 2"/>
    <property type="match status" value="1"/>
</dbReference>
<evidence type="ECO:0000313" key="2">
    <source>
        <dbReference type="Proteomes" id="UP001058650"/>
    </source>
</evidence>
<keyword evidence="2" id="KW-1185">Reference proteome</keyword>
<dbReference type="EMBL" id="CP103866">
    <property type="protein sequence ID" value="UWE03313.1"/>
    <property type="molecule type" value="Genomic_DNA"/>
</dbReference>
<dbReference type="InterPro" id="IPR007325">
    <property type="entry name" value="KFase/CYL"/>
</dbReference>
<evidence type="ECO:0000313" key="1">
    <source>
        <dbReference type="EMBL" id="UWE03313.1"/>
    </source>
</evidence>
<reference evidence="1" key="1">
    <citation type="submission" date="2022-08" db="EMBL/GenBank/DDBJ databases">
        <title>The complete genome sequence of the thermophilic bacterium Laceyella sacchari FBKL4.010 reveals the basis for tetramethylpyrazine biosynthesis in Moutai-flavor Daqu.</title>
        <authorList>
            <person name="Li D."/>
            <person name="Huang W."/>
            <person name="Wang C."/>
            <person name="Qiu S."/>
        </authorList>
    </citation>
    <scope>NUCLEOTIDE SEQUENCE</scope>
    <source>
        <strain evidence="1">FBKL4.014</strain>
    </source>
</reference>
<protein>
    <submittedName>
        <fullName evidence="1">Cyclase family protein</fullName>
    </submittedName>
</protein>
<organism evidence="1 2">
    <name type="scientific">Laceyella sacchari</name>
    <name type="common">Thermoactinomyces thalpophilus</name>
    <dbReference type="NCBI Taxonomy" id="37482"/>
    <lineage>
        <taxon>Bacteria</taxon>
        <taxon>Bacillati</taxon>
        <taxon>Bacillota</taxon>
        <taxon>Bacilli</taxon>
        <taxon>Bacillales</taxon>
        <taxon>Thermoactinomycetaceae</taxon>
        <taxon>Laceyella</taxon>
    </lineage>
</organism>
<dbReference type="Gene3D" id="3.50.30.50">
    <property type="entry name" value="Putative cyclase"/>
    <property type="match status" value="1"/>
</dbReference>
<dbReference type="Proteomes" id="UP001058650">
    <property type="component" value="Chromosome"/>
</dbReference>
<dbReference type="Pfam" id="PF04199">
    <property type="entry name" value="Cyclase"/>
    <property type="match status" value="1"/>
</dbReference>
<name>A0ABY5U0X6_LACSH</name>